<evidence type="ECO:0000313" key="2">
    <source>
        <dbReference type="EMBL" id="QJB03720.1"/>
    </source>
</evidence>
<proteinExistence type="predicted"/>
<sequence length="81" mass="9203">MSRDDIIFIVKVGNKFFGFNIMLSAIPEVGASLDYIINKGWFKFEADSVEEAILKAQKESTEYGYEFVNLQSSEQTKEAEP</sequence>
<evidence type="ECO:0000313" key="1">
    <source>
        <dbReference type="EMBL" id="QJB00379.1"/>
    </source>
</evidence>
<gene>
    <name evidence="1" type="ORF">MM171A00514_0015</name>
    <name evidence="2" type="ORF">MM171B00578_0004</name>
</gene>
<dbReference type="AlphaFoldDB" id="A0A6M3M6E9"/>
<dbReference type="EMBL" id="MT143858">
    <property type="protein sequence ID" value="QJB03720.1"/>
    <property type="molecule type" value="Genomic_DNA"/>
</dbReference>
<dbReference type="EMBL" id="MT143691">
    <property type="protein sequence ID" value="QJB00379.1"/>
    <property type="molecule type" value="Genomic_DNA"/>
</dbReference>
<name>A0A6M3M6E9_9ZZZZ</name>
<protein>
    <submittedName>
        <fullName evidence="1">Uncharacterized protein</fullName>
    </submittedName>
</protein>
<organism evidence="1">
    <name type="scientific">viral metagenome</name>
    <dbReference type="NCBI Taxonomy" id="1070528"/>
    <lineage>
        <taxon>unclassified sequences</taxon>
        <taxon>metagenomes</taxon>
        <taxon>organismal metagenomes</taxon>
    </lineage>
</organism>
<accession>A0A6M3M6E9</accession>
<reference evidence="1" key="1">
    <citation type="submission" date="2020-03" db="EMBL/GenBank/DDBJ databases">
        <title>The deep terrestrial virosphere.</title>
        <authorList>
            <person name="Holmfeldt K."/>
            <person name="Nilsson E."/>
            <person name="Simone D."/>
            <person name="Lopez-Fernandez M."/>
            <person name="Wu X."/>
            <person name="de Brujin I."/>
            <person name="Lundin D."/>
            <person name="Andersson A."/>
            <person name="Bertilsson S."/>
            <person name="Dopson M."/>
        </authorList>
    </citation>
    <scope>NUCLEOTIDE SEQUENCE</scope>
    <source>
        <strain evidence="1">MM171A00514</strain>
        <strain evidence="2">MM171B00578</strain>
    </source>
</reference>